<dbReference type="EMBL" id="KN819604">
    <property type="protein sequence ID" value="KIJ08534.1"/>
    <property type="molecule type" value="Genomic_DNA"/>
</dbReference>
<dbReference type="Gene3D" id="3.60.130.30">
    <property type="match status" value="1"/>
</dbReference>
<name>A0A0C9SNY2_PAXIN</name>
<reference evidence="1 2" key="1">
    <citation type="submission" date="2014-06" db="EMBL/GenBank/DDBJ databases">
        <authorList>
            <consortium name="DOE Joint Genome Institute"/>
            <person name="Kuo A."/>
            <person name="Kohler A."/>
            <person name="Nagy L.G."/>
            <person name="Floudas D."/>
            <person name="Copeland A."/>
            <person name="Barry K.W."/>
            <person name="Cichocki N."/>
            <person name="Veneault-Fourrey C."/>
            <person name="LaButti K."/>
            <person name="Lindquist E.A."/>
            <person name="Lipzen A."/>
            <person name="Lundell T."/>
            <person name="Morin E."/>
            <person name="Murat C."/>
            <person name="Sun H."/>
            <person name="Tunlid A."/>
            <person name="Henrissat B."/>
            <person name="Grigoriev I.V."/>
            <person name="Hibbett D.S."/>
            <person name="Martin F."/>
            <person name="Nordberg H.P."/>
            <person name="Cantor M.N."/>
            <person name="Hua S.X."/>
        </authorList>
    </citation>
    <scope>NUCLEOTIDE SEQUENCE [LARGE SCALE GENOMIC DNA]</scope>
    <source>
        <strain evidence="1 2">ATCC 200175</strain>
    </source>
</reference>
<proteinExistence type="predicted"/>
<evidence type="ECO:0000313" key="1">
    <source>
        <dbReference type="EMBL" id="KIJ08534.1"/>
    </source>
</evidence>
<protein>
    <submittedName>
        <fullName evidence="1">Uncharacterized protein</fullName>
    </submittedName>
</protein>
<sequence length="328" mass="36073">MRASFARHYPRPLANLVKLNAENPKEQSAGGLRADGFRTLEWDGRTPLALVDVKGRIIAMLAGRPDGDSWDSTCNDVADAMLSAGDTLGPAQPGRRGTHHTVHVGVSYGGGQQEPMNLANSKTKSNIARLLLKHDGVRRVVGFASSALAFYAPKLYHHAADTLELLHDRYPHLHRNFSNSVYPTATFNLGPQVVTLEHVDCANLPHSWCSIWAGGSFDPQTGGHFVFYDLKLMVEFPPGSTILVPSSTLRHGNTGLPHDAKRVSITQYMPGGLTRWVRYGYRPVKSLTPEERWRIDGPPGSRIEWAVGQWSLVGELLEDRLHCFGAVA</sequence>
<dbReference type="OrthoDB" id="3202607at2759"/>
<gene>
    <name evidence="1" type="ORF">PAXINDRAFT_18348</name>
</gene>
<dbReference type="Proteomes" id="UP000053647">
    <property type="component" value="Unassembled WGS sequence"/>
</dbReference>
<dbReference type="HOGENOM" id="CLU_031314_2_0_1"/>
<evidence type="ECO:0000313" key="2">
    <source>
        <dbReference type="Proteomes" id="UP000053647"/>
    </source>
</evidence>
<organism evidence="1 2">
    <name type="scientific">Paxillus involutus ATCC 200175</name>
    <dbReference type="NCBI Taxonomy" id="664439"/>
    <lineage>
        <taxon>Eukaryota</taxon>
        <taxon>Fungi</taxon>
        <taxon>Dikarya</taxon>
        <taxon>Basidiomycota</taxon>
        <taxon>Agaricomycotina</taxon>
        <taxon>Agaricomycetes</taxon>
        <taxon>Agaricomycetidae</taxon>
        <taxon>Boletales</taxon>
        <taxon>Paxilineae</taxon>
        <taxon>Paxillaceae</taxon>
        <taxon>Paxillus</taxon>
    </lineage>
</organism>
<accession>A0A0C9SNY2</accession>
<dbReference type="AlphaFoldDB" id="A0A0C9SNY2"/>
<reference evidence="2" key="2">
    <citation type="submission" date="2015-01" db="EMBL/GenBank/DDBJ databases">
        <title>Evolutionary Origins and Diversification of the Mycorrhizal Mutualists.</title>
        <authorList>
            <consortium name="DOE Joint Genome Institute"/>
            <consortium name="Mycorrhizal Genomics Consortium"/>
            <person name="Kohler A."/>
            <person name="Kuo A."/>
            <person name="Nagy L.G."/>
            <person name="Floudas D."/>
            <person name="Copeland A."/>
            <person name="Barry K.W."/>
            <person name="Cichocki N."/>
            <person name="Veneault-Fourrey C."/>
            <person name="LaButti K."/>
            <person name="Lindquist E.A."/>
            <person name="Lipzen A."/>
            <person name="Lundell T."/>
            <person name="Morin E."/>
            <person name="Murat C."/>
            <person name="Riley R."/>
            <person name="Ohm R."/>
            <person name="Sun H."/>
            <person name="Tunlid A."/>
            <person name="Henrissat B."/>
            <person name="Grigoriev I.V."/>
            <person name="Hibbett D.S."/>
            <person name="Martin F."/>
        </authorList>
    </citation>
    <scope>NUCLEOTIDE SEQUENCE [LARGE SCALE GENOMIC DNA]</scope>
    <source>
        <strain evidence="2">ATCC 200175</strain>
    </source>
</reference>
<keyword evidence="2" id="KW-1185">Reference proteome</keyword>